<evidence type="ECO:0000313" key="2">
    <source>
        <dbReference type="EMBL" id="USS92154.1"/>
    </source>
</evidence>
<dbReference type="Proteomes" id="UP001056093">
    <property type="component" value="Chromosome"/>
</dbReference>
<feature type="domain" description="HTH cro/C1-type" evidence="1">
    <location>
        <begin position="13"/>
        <end position="68"/>
    </location>
</feature>
<dbReference type="PROSITE" id="PS50943">
    <property type="entry name" value="HTH_CROC1"/>
    <property type="match status" value="1"/>
</dbReference>
<evidence type="ECO:0000259" key="1">
    <source>
        <dbReference type="PROSITE" id="PS50943"/>
    </source>
</evidence>
<organism evidence="2 3">
    <name type="scientific">Fructobacillus americanaquae</name>
    <dbReference type="NCBI Taxonomy" id="2940302"/>
    <lineage>
        <taxon>Bacteria</taxon>
        <taxon>Bacillati</taxon>
        <taxon>Bacillota</taxon>
        <taxon>Bacilli</taxon>
        <taxon>Lactobacillales</taxon>
        <taxon>Lactobacillaceae</taxon>
        <taxon>Fructobacillus</taxon>
    </lineage>
</organism>
<keyword evidence="3" id="KW-1185">Reference proteome</keyword>
<dbReference type="Gene3D" id="1.10.260.40">
    <property type="entry name" value="lambda repressor-like DNA-binding domains"/>
    <property type="match status" value="1"/>
</dbReference>
<proteinExistence type="predicted"/>
<accession>A0ABY5C077</accession>
<protein>
    <submittedName>
        <fullName evidence="2">Helix-turn-helix domain-containing protein</fullName>
    </submittedName>
</protein>
<dbReference type="SMART" id="SM00530">
    <property type="entry name" value="HTH_XRE"/>
    <property type="match status" value="1"/>
</dbReference>
<dbReference type="EMBL" id="CP097122">
    <property type="protein sequence ID" value="USS92154.1"/>
    <property type="molecule type" value="Genomic_DNA"/>
</dbReference>
<gene>
    <name evidence="2" type="ORF">M3M36_00625</name>
</gene>
<dbReference type="CDD" id="cd00093">
    <property type="entry name" value="HTH_XRE"/>
    <property type="match status" value="1"/>
</dbReference>
<reference evidence="2" key="1">
    <citation type="submission" date="2022-05" db="EMBL/GenBank/DDBJ databases">
        <authorList>
            <person name="Oliphant S.A."/>
            <person name="Watson-Haigh N.S."/>
            <person name="Sumby K.M."/>
            <person name="Gardner J.M."/>
            <person name="Jiranek V."/>
        </authorList>
    </citation>
    <scope>NUCLEOTIDE SEQUENCE</scope>
    <source>
        <strain evidence="2">KI3_B9</strain>
    </source>
</reference>
<dbReference type="RefSeq" id="WP_252773955.1">
    <property type="nucleotide sequence ID" value="NZ_CP097122.1"/>
</dbReference>
<dbReference type="InterPro" id="IPR010982">
    <property type="entry name" value="Lambda_DNA-bd_dom_sf"/>
</dbReference>
<dbReference type="SUPFAM" id="SSF47413">
    <property type="entry name" value="lambda repressor-like DNA-binding domains"/>
    <property type="match status" value="1"/>
</dbReference>
<dbReference type="Pfam" id="PF01381">
    <property type="entry name" value="HTH_3"/>
    <property type="match status" value="1"/>
</dbReference>
<name>A0ABY5C077_9LACO</name>
<dbReference type="InterPro" id="IPR001387">
    <property type="entry name" value="Cro/C1-type_HTH"/>
</dbReference>
<evidence type="ECO:0000313" key="3">
    <source>
        <dbReference type="Proteomes" id="UP001056093"/>
    </source>
</evidence>
<sequence>MKNNTGLDLRQIIKNYRTIRLMSQKDLAESWEIPQRAISRWEQSARSNPSIESLLHISSGLNLSIDELIEQTFVNEEEDTSNAKN</sequence>